<keyword evidence="1" id="KW-0812">Transmembrane</keyword>
<evidence type="ECO:0000313" key="2">
    <source>
        <dbReference type="EMBL" id="MCH7413576.1"/>
    </source>
</evidence>
<accession>A0ABS9VAW7</accession>
<keyword evidence="1" id="KW-1133">Transmembrane helix</keyword>
<protein>
    <submittedName>
        <fullName evidence="2">Uncharacterized protein</fullName>
    </submittedName>
</protein>
<reference evidence="2" key="1">
    <citation type="submission" date="2022-03" db="EMBL/GenBank/DDBJ databases">
        <title>De novo assembled genomes of Belliella spp. (Cyclobacteriaceae) strains.</title>
        <authorList>
            <person name="Szabo A."/>
            <person name="Korponai K."/>
            <person name="Felfoldi T."/>
        </authorList>
    </citation>
    <scope>NUCLEOTIDE SEQUENCE</scope>
    <source>
        <strain evidence="2">DSM 111903</strain>
    </source>
</reference>
<gene>
    <name evidence="2" type="ORF">MM213_08780</name>
</gene>
<dbReference type="EMBL" id="JAKZGO010000006">
    <property type="protein sequence ID" value="MCH7413576.1"/>
    <property type="molecule type" value="Genomic_DNA"/>
</dbReference>
<dbReference type="Proteomes" id="UP001165430">
    <property type="component" value="Unassembled WGS sequence"/>
</dbReference>
<organism evidence="2 3">
    <name type="scientific">Belliella alkalica</name>
    <dbReference type="NCBI Taxonomy" id="1730871"/>
    <lineage>
        <taxon>Bacteria</taxon>
        <taxon>Pseudomonadati</taxon>
        <taxon>Bacteroidota</taxon>
        <taxon>Cytophagia</taxon>
        <taxon>Cytophagales</taxon>
        <taxon>Cyclobacteriaceae</taxon>
        <taxon>Belliella</taxon>
    </lineage>
</organism>
<keyword evidence="1" id="KW-0472">Membrane</keyword>
<sequence length="231" mass="26585">MVKNLSKYFSLICGAISIALMIVIFGNPPTDFDGGPMFAYNFLFFLPLLIGIGLLTSIAFIISIKKILKNSEKSLNIFSVVLATPGFFYFGLYLIRIIIIYVEPEPMELPNRIEVNRTSIVLDGKTIHLTGFNLGVNYTKRRVYISGIPYFNSEFNSEDAYFCQGDSTFELFYTSTKDSIFVYIPKTEPMYFQEKSKDRYKVPVRAIQLSQNEIYKLKINEGDSIKRFHWN</sequence>
<proteinExistence type="predicted"/>
<evidence type="ECO:0000313" key="3">
    <source>
        <dbReference type="Proteomes" id="UP001165430"/>
    </source>
</evidence>
<feature type="transmembrane region" description="Helical" evidence="1">
    <location>
        <begin position="7"/>
        <end position="26"/>
    </location>
</feature>
<dbReference type="RefSeq" id="WP_241411448.1">
    <property type="nucleotide sequence ID" value="NZ_JAKZGO010000006.1"/>
</dbReference>
<comment type="caution">
    <text evidence="2">The sequence shown here is derived from an EMBL/GenBank/DDBJ whole genome shotgun (WGS) entry which is preliminary data.</text>
</comment>
<name>A0ABS9VAW7_9BACT</name>
<keyword evidence="3" id="KW-1185">Reference proteome</keyword>
<evidence type="ECO:0000256" key="1">
    <source>
        <dbReference type="SAM" id="Phobius"/>
    </source>
</evidence>
<feature type="transmembrane region" description="Helical" evidence="1">
    <location>
        <begin position="38"/>
        <end position="63"/>
    </location>
</feature>
<feature type="transmembrane region" description="Helical" evidence="1">
    <location>
        <begin position="75"/>
        <end position="102"/>
    </location>
</feature>